<reference evidence="1" key="1">
    <citation type="submission" date="2021-06" db="EMBL/GenBank/DDBJ databases">
        <authorList>
            <person name="Kallberg Y."/>
            <person name="Tangrot J."/>
            <person name="Rosling A."/>
        </authorList>
    </citation>
    <scope>NUCLEOTIDE SEQUENCE</scope>
    <source>
        <strain evidence="1">FL130A</strain>
    </source>
</reference>
<dbReference type="AlphaFoldDB" id="A0A9N8ZMP5"/>
<dbReference type="Proteomes" id="UP000789508">
    <property type="component" value="Unassembled WGS sequence"/>
</dbReference>
<dbReference type="EMBL" id="CAJVPS010000655">
    <property type="protein sequence ID" value="CAG8501397.1"/>
    <property type="molecule type" value="Genomic_DNA"/>
</dbReference>
<organism evidence="1 2">
    <name type="scientific">Ambispora leptoticha</name>
    <dbReference type="NCBI Taxonomy" id="144679"/>
    <lineage>
        <taxon>Eukaryota</taxon>
        <taxon>Fungi</taxon>
        <taxon>Fungi incertae sedis</taxon>
        <taxon>Mucoromycota</taxon>
        <taxon>Glomeromycotina</taxon>
        <taxon>Glomeromycetes</taxon>
        <taxon>Archaeosporales</taxon>
        <taxon>Ambisporaceae</taxon>
        <taxon>Ambispora</taxon>
    </lineage>
</organism>
<evidence type="ECO:0000313" key="2">
    <source>
        <dbReference type="Proteomes" id="UP000789508"/>
    </source>
</evidence>
<gene>
    <name evidence="1" type="ORF">ALEPTO_LOCUS3502</name>
</gene>
<sequence length="214" mass="23850">MSRNLSSGQVEAKLANMLTVEPKNFEKDNCMAGLDGCRPVYDGRKNIFALKILPFGETATFDASSVNAIRNVTVGRSFSFRMIQYRFLVVLKFGKDSNNRATAYYEAGPLIQMAIKLLGKETRTIVVAASNEKELIKVEKAIKNLKSFPIQFIQAFIRELAITCREADLQIPNRSPPIMRATPQGDIESVLKQAWLRAGNACSTAINCLHITHH</sequence>
<comment type="caution">
    <text evidence="1">The sequence shown here is derived from an EMBL/GenBank/DDBJ whole genome shotgun (WGS) entry which is preliminary data.</text>
</comment>
<accession>A0A9N8ZMP5</accession>
<protein>
    <submittedName>
        <fullName evidence="1">5626_t:CDS:1</fullName>
    </submittedName>
</protein>
<proteinExistence type="predicted"/>
<dbReference type="OrthoDB" id="10252740at2759"/>
<name>A0A9N8ZMP5_9GLOM</name>
<evidence type="ECO:0000313" key="1">
    <source>
        <dbReference type="EMBL" id="CAG8501397.1"/>
    </source>
</evidence>
<keyword evidence="2" id="KW-1185">Reference proteome</keyword>